<reference evidence="1 2" key="1">
    <citation type="submission" date="2019-03" db="EMBL/GenBank/DDBJ databases">
        <title>Deep-cultivation of Planctomycetes and their phenomic and genomic characterization uncovers novel biology.</title>
        <authorList>
            <person name="Wiegand S."/>
            <person name="Jogler M."/>
            <person name="Boedeker C."/>
            <person name="Pinto D."/>
            <person name="Vollmers J."/>
            <person name="Rivas-Marin E."/>
            <person name="Kohn T."/>
            <person name="Peeters S.H."/>
            <person name="Heuer A."/>
            <person name="Rast P."/>
            <person name="Oberbeckmann S."/>
            <person name="Bunk B."/>
            <person name="Jeske O."/>
            <person name="Meyerdierks A."/>
            <person name="Storesund J.E."/>
            <person name="Kallscheuer N."/>
            <person name="Luecker S."/>
            <person name="Lage O.M."/>
            <person name="Pohl T."/>
            <person name="Merkel B.J."/>
            <person name="Hornburger P."/>
            <person name="Mueller R.-W."/>
            <person name="Bruemmer F."/>
            <person name="Labrenz M."/>
            <person name="Spormann A.M."/>
            <person name="Op den Camp H."/>
            <person name="Overmann J."/>
            <person name="Amann R."/>
            <person name="Jetten M.S.M."/>
            <person name="Mascher T."/>
            <person name="Medema M.H."/>
            <person name="Devos D.P."/>
            <person name="Kaster A.-K."/>
            <person name="Ovreas L."/>
            <person name="Rohde M."/>
            <person name="Galperin M.Y."/>
            <person name="Jogler C."/>
        </authorList>
    </citation>
    <scope>NUCLEOTIDE SEQUENCE [LARGE SCALE GENOMIC DNA]</scope>
    <source>
        <strain evidence="1 2">Enr10</strain>
    </source>
</reference>
<keyword evidence="2" id="KW-1185">Reference proteome</keyword>
<proteinExistence type="predicted"/>
<dbReference type="InterPro" id="IPR010719">
    <property type="entry name" value="MnmM_MeTrfase"/>
</dbReference>
<dbReference type="EMBL" id="CP037421">
    <property type="protein sequence ID" value="QDT28667.1"/>
    <property type="molecule type" value="Genomic_DNA"/>
</dbReference>
<dbReference type="Proteomes" id="UP000315647">
    <property type="component" value="Chromosome"/>
</dbReference>
<evidence type="ECO:0008006" key="3">
    <source>
        <dbReference type="Google" id="ProtNLM"/>
    </source>
</evidence>
<gene>
    <name evidence="1" type="ORF">Enr10x_40110</name>
</gene>
<sequence>MTRLTDQAHELISTVLRPGETAIDATAGNGHDACFLCQTVGPAGRVYAIDVQLAALDQTAALLAESDCFQCELICSDHSLFNEIIPAEHRGATGAIMFNLGYLPGGDHRLITQRASTLKALEAAIEYLRPGGILTILAYPGHPGGDTETAAIREWLDQLSATDFETETIQARSKSDTAPCLLIVQKTEPE</sequence>
<dbReference type="SUPFAM" id="SSF53335">
    <property type="entry name" value="S-adenosyl-L-methionine-dependent methyltransferases"/>
    <property type="match status" value="1"/>
</dbReference>
<evidence type="ECO:0000313" key="1">
    <source>
        <dbReference type="EMBL" id="QDT28667.1"/>
    </source>
</evidence>
<accession>A0A517QAL2</accession>
<organism evidence="1 2">
    <name type="scientific">Gimesia panareensis</name>
    <dbReference type="NCBI Taxonomy" id="2527978"/>
    <lineage>
        <taxon>Bacteria</taxon>
        <taxon>Pseudomonadati</taxon>
        <taxon>Planctomycetota</taxon>
        <taxon>Planctomycetia</taxon>
        <taxon>Planctomycetales</taxon>
        <taxon>Planctomycetaceae</taxon>
        <taxon>Gimesia</taxon>
    </lineage>
</organism>
<evidence type="ECO:0000313" key="2">
    <source>
        <dbReference type="Proteomes" id="UP000315647"/>
    </source>
</evidence>
<protein>
    <recommendedName>
        <fullName evidence="3">rRNA methylase</fullName>
    </recommendedName>
</protein>
<dbReference type="PANTHER" id="PTHR35276">
    <property type="entry name" value="S-ADENOSYL-L-METHIONINE-DEPENDENT METHYLTRANSFERASES SUPERFAMILY PROTEIN"/>
    <property type="match status" value="1"/>
</dbReference>
<dbReference type="RefSeq" id="WP_145451053.1">
    <property type="nucleotide sequence ID" value="NZ_CP037421.1"/>
</dbReference>
<name>A0A517QAL2_9PLAN</name>
<dbReference type="PANTHER" id="PTHR35276:SF1">
    <property type="entry name" value="TRNA (MNM(5)S(2)U34)-METHYLTRANSFERASE, CHLOROPLASTIC"/>
    <property type="match status" value="1"/>
</dbReference>
<dbReference type="Pfam" id="PF06962">
    <property type="entry name" value="rRNA_methylase"/>
    <property type="match status" value="1"/>
</dbReference>
<dbReference type="AlphaFoldDB" id="A0A517QAL2"/>
<dbReference type="InterPro" id="IPR029063">
    <property type="entry name" value="SAM-dependent_MTases_sf"/>
</dbReference>
<dbReference type="CDD" id="cd02440">
    <property type="entry name" value="AdoMet_MTases"/>
    <property type="match status" value="1"/>
</dbReference>
<dbReference type="Gene3D" id="3.40.50.150">
    <property type="entry name" value="Vaccinia Virus protein VP39"/>
    <property type="match status" value="1"/>
</dbReference>